<feature type="region of interest" description="Disordered" evidence="3">
    <location>
        <begin position="1"/>
        <end position="50"/>
    </location>
</feature>
<feature type="region of interest" description="Disordered" evidence="3">
    <location>
        <begin position="82"/>
        <end position="114"/>
    </location>
</feature>
<dbReference type="Gene3D" id="3.40.50.1000">
    <property type="entry name" value="HAD superfamily/HAD-like"/>
    <property type="match status" value="1"/>
</dbReference>
<evidence type="ECO:0000259" key="4">
    <source>
        <dbReference type="PROSITE" id="PS50969"/>
    </source>
</evidence>
<feature type="domain" description="FCP1 homology" evidence="4">
    <location>
        <begin position="239"/>
        <end position="412"/>
    </location>
</feature>
<comment type="caution">
    <text evidence="5">The sequence shown here is derived from an EMBL/GenBank/DDBJ whole genome shotgun (WGS) entry which is preliminary data.</text>
</comment>
<keyword evidence="1" id="KW-0496">Mitochondrion</keyword>
<evidence type="ECO:0000256" key="1">
    <source>
        <dbReference type="RuleBase" id="RU365079"/>
    </source>
</evidence>
<keyword evidence="1" id="KW-0811">Translocation</keyword>
<evidence type="ECO:0000256" key="3">
    <source>
        <dbReference type="SAM" id="MobiDB-lite"/>
    </source>
</evidence>
<dbReference type="EMBL" id="JAJGCB010000005">
    <property type="protein sequence ID" value="KAJ8992698.1"/>
    <property type="molecule type" value="Genomic_DNA"/>
</dbReference>
<dbReference type="SUPFAM" id="SSF56784">
    <property type="entry name" value="HAD-like"/>
    <property type="match status" value="1"/>
</dbReference>
<dbReference type="InterPro" id="IPR004274">
    <property type="entry name" value="FCP1_dom"/>
</dbReference>
<comment type="similarity">
    <text evidence="1">Belongs to the TIM50 family.</text>
</comment>
<keyword evidence="1" id="KW-0813">Transport</keyword>
<feature type="coiled-coil region" evidence="2">
    <location>
        <begin position="402"/>
        <end position="429"/>
    </location>
</feature>
<dbReference type="InterPro" id="IPR050365">
    <property type="entry name" value="TIM50"/>
</dbReference>
<feature type="region of interest" description="Disordered" evidence="3">
    <location>
        <begin position="530"/>
        <end position="590"/>
    </location>
</feature>
<protein>
    <recommendedName>
        <fullName evidence="1">Mitochondrial import inner membrane translocase subunit TIM50</fullName>
    </recommendedName>
</protein>
<dbReference type="AlphaFoldDB" id="A0AAN6IWH8"/>
<feature type="compositionally biased region" description="Basic and acidic residues" evidence="3">
    <location>
        <begin position="563"/>
        <end position="578"/>
    </location>
</feature>
<comment type="subcellular location">
    <subcellularLocation>
        <location evidence="1">Mitochondrion inner membrane</location>
        <topology evidence="1">Single-pass membrane protein</topology>
    </subcellularLocation>
</comment>
<feature type="region of interest" description="Disordered" evidence="3">
    <location>
        <begin position="180"/>
        <end position="228"/>
    </location>
</feature>
<accession>A0AAN6IWH8</accession>
<feature type="compositionally biased region" description="Polar residues" evidence="3">
    <location>
        <begin position="12"/>
        <end position="23"/>
    </location>
</feature>
<evidence type="ECO:0000313" key="6">
    <source>
        <dbReference type="Proteomes" id="UP001161757"/>
    </source>
</evidence>
<comment type="subunit">
    <text evidence="1">Component of the TIM23 complex.</text>
</comment>
<name>A0AAN6IWH8_EXODE</name>
<comment type="function">
    <text evidence="1">Essential component of the TIM23 complex, a complex that mediates the translocation of transit peptide-containing proteins across the mitochondrial inner membrane.</text>
</comment>
<dbReference type="PROSITE" id="PS50969">
    <property type="entry name" value="FCP1"/>
    <property type="match status" value="1"/>
</dbReference>
<feature type="compositionally biased region" description="Polar residues" evidence="3">
    <location>
        <begin position="85"/>
        <end position="111"/>
    </location>
</feature>
<reference evidence="5" key="1">
    <citation type="submission" date="2023-01" db="EMBL/GenBank/DDBJ databases">
        <title>Exophiala dermititidis isolated from Cystic Fibrosis Patient.</title>
        <authorList>
            <person name="Kurbessoian T."/>
            <person name="Crocker A."/>
            <person name="Murante D."/>
            <person name="Hogan D.A."/>
            <person name="Stajich J.E."/>
        </authorList>
    </citation>
    <scope>NUCLEOTIDE SEQUENCE</scope>
    <source>
        <strain evidence="5">Ex8</strain>
    </source>
</reference>
<dbReference type="PANTHER" id="PTHR12210">
    <property type="entry name" value="DULLARD PROTEIN PHOSPHATASE"/>
    <property type="match status" value="1"/>
</dbReference>
<evidence type="ECO:0000313" key="5">
    <source>
        <dbReference type="EMBL" id="KAJ8992698.1"/>
    </source>
</evidence>
<dbReference type="InterPro" id="IPR023214">
    <property type="entry name" value="HAD_sf"/>
</dbReference>
<keyword evidence="2" id="KW-0175">Coiled coil</keyword>
<organism evidence="5 6">
    <name type="scientific">Exophiala dermatitidis</name>
    <name type="common">Black yeast-like fungus</name>
    <name type="synonym">Wangiella dermatitidis</name>
    <dbReference type="NCBI Taxonomy" id="5970"/>
    <lineage>
        <taxon>Eukaryota</taxon>
        <taxon>Fungi</taxon>
        <taxon>Dikarya</taxon>
        <taxon>Ascomycota</taxon>
        <taxon>Pezizomycotina</taxon>
        <taxon>Eurotiomycetes</taxon>
        <taxon>Chaetothyriomycetidae</taxon>
        <taxon>Chaetothyriales</taxon>
        <taxon>Herpotrichiellaceae</taxon>
        <taxon>Exophiala</taxon>
    </lineage>
</organism>
<gene>
    <name evidence="5" type="ORF">HRR80_003796</name>
</gene>
<feature type="region of interest" description="Disordered" evidence="3">
    <location>
        <begin position="434"/>
        <end position="512"/>
    </location>
</feature>
<keyword evidence="1" id="KW-0653">Protein transport</keyword>
<dbReference type="GO" id="GO:0005744">
    <property type="term" value="C:TIM23 mitochondrial import inner membrane translocase complex"/>
    <property type="evidence" value="ECO:0007669"/>
    <property type="project" value="UniProtKB-UniRule"/>
</dbReference>
<feature type="compositionally biased region" description="Polar residues" evidence="3">
    <location>
        <begin position="471"/>
        <end position="488"/>
    </location>
</feature>
<dbReference type="InterPro" id="IPR036412">
    <property type="entry name" value="HAD-like_sf"/>
</dbReference>
<dbReference type="SMART" id="SM00577">
    <property type="entry name" value="CPDc"/>
    <property type="match status" value="1"/>
</dbReference>
<dbReference type="Pfam" id="PF03031">
    <property type="entry name" value="NIF"/>
    <property type="match status" value="1"/>
</dbReference>
<keyword evidence="1" id="KW-0809">Transit peptide</keyword>
<dbReference type="Proteomes" id="UP001161757">
    <property type="component" value="Unassembled WGS sequence"/>
</dbReference>
<feature type="compositionally biased region" description="Low complexity" evidence="3">
    <location>
        <begin position="456"/>
        <end position="468"/>
    </location>
</feature>
<dbReference type="GO" id="GO:0015031">
    <property type="term" value="P:protein transport"/>
    <property type="evidence" value="ECO:0007669"/>
    <property type="project" value="UniProtKB-KW"/>
</dbReference>
<proteinExistence type="inferred from homology"/>
<sequence>MGRGKADRAYSSAAQPGDQQNPQYAPRYPDRQGTATERSLPDYAMESRQVDSWRSYRADAGNLQTATDPQGFQTTYRQAMPEYQPQPTHRQSQLTTNPAIPAYQPSQTLQAPPSYYAPYQALRFSDGSYERQVVQQAQLAVNRNASQQNKRYSLRQRRIEQIAPYSTGAAAALAHRPLPSVEAPDAPAPSLSTTSLPVRNVASRRSRTRTATPEDQSPPPPKPSAEYMRKAGLPPARRATPQKLLVILDLNGTLLVRPNRRSDPKKFKIRPGVTQLLDYLFEHHVVMIYSSTRPENALPMVNNLIHPKQRQLMAGVWARDKLDLSKAQYNNKVQVYKRLHKIWADKDIQSKAEPGRKWDQSNTILVDDSHLKALAQPHNLLQVPEFENNAPKEGGPALRDWQLKEQAILESLQQKLEELKWQVDVSRLIREWQSGKRQAPGVVDETVDQKTHRSIQEQQLESSQQEPLSPTPSVGQPDTSGLWLSSPQFEEPNGAFSPNHETYSAPEGGVKLSGGQSILDRLEQEIDRSLNTENVVQKQKQKDAPRGVSPIDESVWKELLSGGKKDRDSDRKKDKLSLRDVPPTPESMGV</sequence>
<evidence type="ECO:0000256" key="2">
    <source>
        <dbReference type="SAM" id="Coils"/>
    </source>
</evidence>